<gene>
    <name evidence="2" type="ORF">BGZ80_010666</name>
</gene>
<dbReference type="PROSITE" id="PS51257">
    <property type="entry name" value="PROKAR_LIPOPROTEIN"/>
    <property type="match status" value="1"/>
</dbReference>
<keyword evidence="3" id="KW-1185">Reference proteome</keyword>
<accession>A0A9P6SZP6</accession>
<organism evidence="2 3">
    <name type="scientific">Entomortierella chlamydospora</name>
    <dbReference type="NCBI Taxonomy" id="101097"/>
    <lineage>
        <taxon>Eukaryota</taxon>
        <taxon>Fungi</taxon>
        <taxon>Fungi incertae sedis</taxon>
        <taxon>Mucoromycota</taxon>
        <taxon>Mortierellomycotina</taxon>
        <taxon>Mortierellomycetes</taxon>
        <taxon>Mortierellales</taxon>
        <taxon>Mortierellaceae</taxon>
        <taxon>Entomortierella</taxon>
    </lineage>
</organism>
<reference evidence="2" key="1">
    <citation type="journal article" date="2020" name="Fungal Divers.">
        <title>Resolving the Mortierellaceae phylogeny through synthesis of multi-gene phylogenetics and phylogenomics.</title>
        <authorList>
            <person name="Vandepol N."/>
            <person name="Liber J."/>
            <person name="Desiro A."/>
            <person name="Na H."/>
            <person name="Kennedy M."/>
            <person name="Barry K."/>
            <person name="Grigoriev I.V."/>
            <person name="Miller A.N."/>
            <person name="O'Donnell K."/>
            <person name="Stajich J.E."/>
            <person name="Bonito G."/>
        </authorList>
    </citation>
    <scope>NUCLEOTIDE SEQUENCE</scope>
    <source>
        <strain evidence="2">NRRL 2769</strain>
    </source>
</reference>
<dbReference type="AlphaFoldDB" id="A0A9P6SZP6"/>
<dbReference type="Gene3D" id="3.90.226.10">
    <property type="entry name" value="2-enoyl-CoA Hydratase, Chain A, domain 1"/>
    <property type="match status" value="1"/>
</dbReference>
<dbReference type="EMBL" id="JAAAID010000769">
    <property type="protein sequence ID" value="KAG0014063.1"/>
    <property type="molecule type" value="Genomic_DNA"/>
</dbReference>
<dbReference type="InterPro" id="IPR029045">
    <property type="entry name" value="ClpP/crotonase-like_dom_sf"/>
</dbReference>
<evidence type="ECO:0000313" key="2">
    <source>
        <dbReference type="EMBL" id="KAG0014063.1"/>
    </source>
</evidence>
<evidence type="ECO:0000313" key="3">
    <source>
        <dbReference type="Proteomes" id="UP000703661"/>
    </source>
</evidence>
<dbReference type="InterPro" id="IPR052766">
    <property type="entry name" value="S41A_metabolite_peptidase"/>
</dbReference>
<feature type="signal peptide" evidence="1">
    <location>
        <begin position="1"/>
        <end position="20"/>
    </location>
</feature>
<sequence length="657" mass="71619">MTKMYKSLILSSALAVLACAVPLPGEQDPCAILGSLNTNETTVQHVADCYNSIEFNSTEAKATLDSLHILYDDFFVFRDSALTPDLALPFVSEPVDVLSGLDAIRGKSYAQDYEFHSDLALLIKSLNDAHCTYSPNCYNSFIFKQPLALYAPVVDGHQSIRVFLDTTGQDYTDCEVLEINGLDARSYIQAWADRYSGFSKDAGVRFNNALVSHMYNAETQTWSLNMGAITETSILPSSSHVDYRLRCGPNGPGHGHSFHLNAPWSIVNAPAPGTFTDKASFLQQICLAAPASAPTPQLAVNLGPRNQVPVTESESLTLYRRKVHMQEFNEKKRLLEKRADGSEQVSELKDLPDATFVDGAVTAVYQLKSKPSVGVLVIPTMLVNTSTEVPAIQARLALLAERNVTNIIIDTSSNGGGDVSFAYLLSTIFFPSLDKKANSHLARFKVTPAATALASANLANTSTSSYFDPRLLTNKATGLAFATNPFLEPVTMKINDHEAEYTDEFYINFDPTMVDQNVTHPWTGDASKITLLTDGQCGSACGMTTDLFVKHGVKAVGVGGHSKSELSMFSFAGASVIGLDAIVDTFERLSVPPTLARLPYKNQVNVDIIEIYSGNDTIPLEYNPARYAAALRLDYTPETARNHDQLWNAVAETAWSI</sequence>
<dbReference type="SUPFAM" id="SSF52096">
    <property type="entry name" value="ClpP/crotonase"/>
    <property type="match status" value="1"/>
</dbReference>
<protein>
    <recommendedName>
        <fullName evidence="4">Tail specific protease domain-containing protein</fullName>
    </recommendedName>
</protein>
<proteinExistence type="predicted"/>
<dbReference type="Proteomes" id="UP000703661">
    <property type="component" value="Unassembled WGS sequence"/>
</dbReference>
<dbReference type="OrthoDB" id="27214at2759"/>
<name>A0A9P6SZP6_9FUNG</name>
<dbReference type="PANTHER" id="PTHR37049:SF4">
    <property type="entry name" value="RHODANESE DOMAIN-CONTAINING PROTEIN"/>
    <property type="match status" value="1"/>
</dbReference>
<evidence type="ECO:0000256" key="1">
    <source>
        <dbReference type="SAM" id="SignalP"/>
    </source>
</evidence>
<dbReference type="PANTHER" id="PTHR37049">
    <property type="entry name" value="PEPTIDASE S41 FAMILY PROTEIN"/>
    <property type="match status" value="1"/>
</dbReference>
<evidence type="ECO:0008006" key="4">
    <source>
        <dbReference type="Google" id="ProtNLM"/>
    </source>
</evidence>
<feature type="chain" id="PRO_5040341471" description="Tail specific protease domain-containing protein" evidence="1">
    <location>
        <begin position="21"/>
        <end position="657"/>
    </location>
</feature>
<comment type="caution">
    <text evidence="2">The sequence shown here is derived from an EMBL/GenBank/DDBJ whole genome shotgun (WGS) entry which is preliminary data.</text>
</comment>
<keyword evidence="1" id="KW-0732">Signal</keyword>